<evidence type="ECO:0000313" key="2">
    <source>
        <dbReference type="Proteomes" id="UP000236161"/>
    </source>
</evidence>
<organism evidence="1 2">
    <name type="scientific">Apostasia shenzhenica</name>
    <dbReference type="NCBI Taxonomy" id="1088818"/>
    <lineage>
        <taxon>Eukaryota</taxon>
        <taxon>Viridiplantae</taxon>
        <taxon>Streptophyta</taxon>
        <taxon>Embryophyta</taxon>
        <taxon>Tracheophyta</taxon>
        <taxon>Spermatophyta</taxon>
        <taxon>Magnoliopsida</taxon>
        <taxon>Liliopsida</taxon>
        <taxon>Asparagales</taxon>
        <taxon>Orchidaceae</taxon>
        <taxon>Apostasioideae</taxon>
        <taxon>Apostasia</taxon>
    </lineage>
</organism>
<reference evidence="1 2" key="1">
    <citation type="journal article" date="2017" name="Nature">
        <title>The Apostasia genome and the evolution of orchids.</title>
        <authorList>
            <person name="Zhang G.Q."/>
            <person name="Liu K.W."/>
            <person name="Li Z."/>
            <person name="Lohaus R."/>
            <person name="Hsiao Y.Y."/>
            <person name="Niu S.C."/>
            <person name="Wang J.Y."/>
            <person name="Lin Y.C."/>
            <person name="Xu Q."/>
            <person name="Chen L.J."/>
            <person name="Yoshida K."/>
            <person name="Fujiwara S."/>
            <person name="Wang Z.W."/>
            <person name="Zhang Y.Q."/>
            <person name="Mitsuda N."/>
            <person name="Wang M."/>
            <person name="Liu G.H."/>
            <person name="Pecoraro L."/>
            <person name="Huang H.X."/>
            <person name="Xiao X.J."/>
            <person name="Lin M."/>
            <person name="Wu X.Y."/>
            <person name="Wu W.L."/>
            <person name="Chen Y.Y."/>
            <person name="Chang S.B."/>
            <person name="Sakamoto S."/>
            <person name="Ohme-Takagi M."/>
            <person name="Yagi M."/>
            <person name="Zeng S.J."/>
            <person name="Shen C.Y."/>
            <person name="Yeh C.M."/>
            <person name="Luo Y.B."/>
            <person name="Tsai W.C."/>
            <person name="Van de Peer Y."/>
            <person name="Liu Z.J."/>
        </authorList>
    </citation>
    <scope>NUCLEOTIDE SEQUENCE [LARGE SCALE GENOMIC DNA]</scope>
    <source>
        <strain evidence="2">cv. Shenzhen</strain>
        <tissue evidence="1">Stem</tissue>
    </source>
</reference>
<name>A0A2I0B990_9ASPA</name>
<proteinExistence type="predicted"/>
<protein>
    <recommendedName>
        <fullName evidence="3">Pectinesterase inhibitor domain-containing protein</fullName>
    </recommendedName>
</protein>
<sequence length="70" mass="7497">MGVYDIRFAIADLNSNKTLEAQATLSGITADVDTCNETFKEVGGTNIFAKEIKEGALYAELPVDVSSLIN</sequence>
<dbReference type="OrthoDB" id="1915198at2759"/>
<dbReference type="AlphaFoldDB" id="A0A2I0B990"/>
<evidence type="ECO:0008006" key="3">
    <source>
        <dbReference type="Google" id="ProtNLM"/>
    </source>
</evidence>
<keyword evidence="2" id="KW-1185">Reference proteome</keyword>
<gene>
    <name evidence="1" type="ORF">AXF42_Ash009579</name>
</gene>
<evidence type="ECO:0000313" key="1">
    <source>
        <dbReference type="EMBL" id="PKA64357.1"/>
    </source>
</evidence>
<accession>A0A2I0B990</accession>
<dbReference type="Proteomes" id="UP000236161">
    <property type="component" value="Unassembled WGS sequence"/>
</dbReference>
<dbReference type="EMBL" id="KZ451905">
    <property type="protein sequence ID" value="PKA64357.1"/>
    <property type="molecule type" value="Genomic_DNA"/>
</dbReference>